<comment type="function">
    <text evidence="6">Binds free fatty acids and their coenzyme A derivatives, bilirubin, and some other small molecules in the cytoplasm. Involved in intracellular lipid transport.</text>
</comment>
<dbReference type="PRINTS" id="PR00178">
    <property type="entry name" value="FATTYACIDBP"/>
</dbReference>
<dbReference type="InterPro" id="IPR031259">
    <property type="entry name" value="ILBP"/>
</dbReference>
<dbReference type="STRING" id="33528.ENSGAFP00000015648"/>
<evidence type="ECO:0000313" key="10">
    <source>
        <dbReference type="Proteomes" id="UP000250572"/>
    </source>
</evidence>
<proteinExistence type="inferred from homology"/>
<comment type="caution">
    <text evidence="9">The sequence shown here is derived from an EMBL/GenBank/DDBJ whole genome shotgun (WGS) entry which is preliminary data.</text>
</comment>
<dbReference type="Gene3D" id="2.40.128.20">
    <property type="match status" value="1"/>
</dbReference>
<dbReference type="InterPro" id="IPR012674">
    <property type="entry name" value="Calycin"/>
</dbReference>
<dbReference type="EMBL" id="NHOQ01002573">
    <property type="protein sequence ID" value="PWA15825.1"/>
    <property type="molecule type" value="Genomic_DNA"/>
</dbReference>
<dbReference type="GO" id="GO:0015908">
    <property type="term" value="P:fatty acid transport"/>
    <property type="evidence" value="ECO:0007669"/>
    <property type="project" value="UniProtKB-UniRule"/>
</dbReference>
<keyword evidence="4 6" id="KW-0963">Cytoplasm</keyword>
<comment type="domain">
    <text evidence="6">Forms a beta-barrel structure that accommodates hydrophobic ligands in its interior.</text>
</comment>
<evidence type="ECO:0000256" key="5">
    <source>
        <dbReference type="ARBA" id="ARBA00023121"/>
    </source>
</evidence>
<dbReference type="AlphaFoldDB" id="A0A315UX66"/>
<reference evidence="9 10" key="1">
    <citation type="journal article" date="2018" name="G3 (Bethesda)">
        <title>A High-Quality Reference Genome for the Invasive Mosquitofish Gambusia affinis Using a Chicago Library.</title>
        <authorList>
            <person name="Hoffberg S.L."/>
            <person name="Troendle N.J."/>
            <person name="Glenn T.C."/>
            <person name="Mahmud O."/>
            <person name="Louha S."/>
            <person name="Chalopin D."/>
            <person name="Bennetzen J.L."/>
            <person name="Mauricio R."/>
        </authorList>
    </citation>
    <scope>NUCLEOTIDE SEQUENCE [LARGE SCALE GENOMIC DNA]</scope>
    <source>
        <strain evidence="9">NE01/NJP1002.9</strain>
        <tissue evidence="9">Muscle</tissue>
    </source>
</reference>
<feature type="region of interest" description="Disordered" evidence="7">
    <location>
        <begin position="376"/>
        <end position="397"/>
    </location>
</feature>
<dbReference type="InterPro" id="IPR000463">
    <property type="entry name" value="Fatty_acid-bd"/>
</dbReference>
<evidence type="ECO:0000256" key="2">
    <source>
        <dbReference type="ARBA" id="ARBA00008390"/>
    </source>
</evidence>
<feature type="compositionally biased region" description="Polar residues" evidence="7">
    <location>
        <begin position="387"/>
        <end position="396"/>
    </location>
</feature>
<dbReference type="PANTHER" id="PTHR11955">
    <property type="entry name" value="FATTY ACID BINDING PROTEIN"/>
    <property type="match status" value="1"/>
</dbReference>
<name>A0A315UX66_GAMAF</name>
<protein>
    <recommendedName>
        <fullName evidence="6">Fatty acid-binding protein, liver</fullName>
        <shortName evidence="6">L-FABP</shortName>
    </recommendedName>
    <alternativeName>
        <fullName evidence="6">Liver-type fatty acid-binding protein</fullName>
    </alternativeName>
</protein>
<dbReference type="Proteomes" id="UP000250572">
    <property type="component" value="Unassembled WGS sequence"/>
</dbReference>
<evidence type="ECO:0000256" key="4">
    <source>
        <dbReference type="ARBA" id="ARBA00022490"/>
    </source>
</evidence>
<evidence type="ECO:0000259" key="8">
    <source>
        <dbReference type="PROSITE" id="PS00214"/>
    </source>
</evidence>
<organism evidence="9 10">
    <name type="scientific">Gambusia affinis</name>
    <name type="common">Western mosquitofish</name>
    <name type="synonym">Heterandria affinis</name>
    <dbReference type="NCBI Taxonomy" id="33528"/>
    <lineage>
        <taxon>Eukaryota</taxon>
        <taxon>Metazoa</taxon>
        <taxon>Chordata</taxon>
        <taxon>Craniata</taxon>
        <taxon>Vertebrata</taxon>
        <taxon>Euteleostomi</taxon>
        <taxon>Actinopterygii</taxon>
        <taxon>Neopterygii</taxon>
        <taxon>Teleostei</taxon>
        <taxon>Neoteleostei</taxon>
        <taxon>Acanthomorphata</taxon>
        <taxon>Ovalentaria</taxon>
        <taxon>Atherinomorphae</taxon>
        <taxon>Cyprinodontiformes</taxon>
        <taxon>Poeciliidae</taxon>
        <taxon>Poeciliinae</taxon>
        <taxon>Gambusia</taxon>
    </lineage>
</organism>
<dbReference type="GO" id="GO:0005504">
    <property type="term" value="F:fatty acid binding"/>
    <property type="evidence" value="ECO:0007669"/>
    <property type="project" value="UniProtKB-UniRule"/>
</dbReference>
<keyword evidence="3 6" id="KW-0813">Transport</keyword>
<feature type="domain" description="Cytosolic fatty-acid binding proteins" evidence="8">
    <location>
        <begin position="5"/>
        <end position="22"/>
    </location>
</feature>
<gene>
    <name evidence="9" type="ORF">CCH79_00008890</name>
</gene>
<evidence type="ECO:0000313" key="9">
    <source>
        <dbReference type="EMBL" id="PWA15825.1"/>
    </source>
</evidence>
<keyword evidence="5 6" id="KW-0446">Lipid-binding</keyword>
<dbReference type="PROSITE" id="PS00214">
    <property type="entry name" value="FABP"/>
    <property type="match status" value="1"/>
</dbReference>
<dbReference type="Pfam" id="PF14651">
    <property type="entry name" value="Lipocalin_7"/>
    <property type="match status" value="1"/>
</dbReference>
<dbReference type="CDD" id="cd19444">
    <property type="entry name" value="FABP1"/>
    <property type="match status" value="1"/>
</dbReference>
<dbReference type="FunFam" id="2.40.128.20:FF:000006">
    <property type="entry name" value="Fatty acid-binding protein, liver"/>
    <property type="match status" value="1"/>
</dbReference>
<evidence type="ECO:0000256" key="3">
    <source>
        <dbReference type="ARBA" id="ARBA00022448"/>
    </source>
</evidence>
<dbReference type="GO" id="GO:0005737">
    <property type="term" value="C:cytoplasm"/>
    <property type="evidence" value="ECO:0007669"/>
    <property type="project" value="UniProtKB-SubCell"/>
</dbReference>
<dbReference type="SUPFAM" id="SSF50814">
    <property type="entry name" value="Lipocalins"/>
    <property type="match status" value="1"/>
</dbReference>
<evidence type="ECO:0000256" key="7">
    <source>
        <dbReference type="SAM" id="MobiDB-lite"/>
    </source>
</evidence>
<evidence type="ECO:0000256" key="1">
    <source>
        <dbReference type="ARBA" id="ARBA00004496"/>
    </source>
</evidence>
<accession>A0A315UX66</accession>
<comment type="similarity">
    <text evidence="2 6">Belongs to the calycin superfamily. Fatty-acid binding protein (FABP) family.</text>
</comment>
<comment type="subcellular location">
    <subcellularLocation>
        <location evidence="1 6">Cytoplasm</location>
    </subcellularLocation>
</comment>
<evidence type="ECO:0000256" key="6">
    <source>
        <dbReference type="RuleBase" id="RU369022"/>
    </source>
</evidence>
<sequence length="455" mass="49494">MSFTGKYQLESHENFEAFMKAIGIPDELIQKGKDLKSISEIEETGDDFKVTVTTGTNVINNSFTIGKETELQTLTGEKVKGVVVRDGNKLRVSLKGIESVTELTDANTIVNTMSVGGIVYKRISKRIPTFELLPPVEEILDPLLNRLGFVQHGHGFVFQGRFSHAVFGDGVCWAVGDHKDGVGLADHPVSDLDESGLPVVLQLIQGGQLQVRHQASFLIDAPHDAAHQSVHTKETWRTPIGNLTFFSGFHSPDVLVWYFSVRFDGTALLFVFSPASTLAGSVAVMSKFALTTPLELFLSAETAVANAVCMAAGTKMGLSIRALEVSLNSCQTVDRNRAAPSHSLHSVLLMRVTTDRLHHQHPTLTAVVDNRAAVATQNHSEPGRTAPTPSCDNTADSRLPSYRPASCRNIRGLVGNCQGAQWIQGLMRMLKPPLPPRDAEKGESEGVCVCPHYLH</sequence>
<keyword evidence="10" id="KW-1185">Reference proteome</keyword>